<keyword evidence="2" id="KW-1185">Reference proteome</keyword>
<dbReference type="Proteomes" id="UP001497623">
    <property type="component" value="Unassembled WGS sequence"/>
</dbReference>
<feature type="non-terminal residue" evidence="1">
    <location>
        <position position="137"/>
    </location>
</feature>
<evidence type="ECO:0000313" key="2">
    <source>
        <dbReference type="Proteomes" id="UP001497623"/>
    </source>
</evidence>
<sequence length="137" mass="15065">STNASIWYHLQNDTLELNEEEVFADNIHIGSSMMAVFPSISDNGPVILIALTFAFAADSAYPIVQIQEHTYYDTAGYACGCEYNPPCACHADGDLNTTISYPVTQTQLVYNDGNANKLSNTTDLTEYQMMLFSVPGF</sequence>
<reference evidence="1 2" key="1">
    <citation type="submission" date="2024-05" db="EMBL/GenBank/DDBJ databases">
        <authorList>
            <person name="Wallberg A."/>
        </authorList>
    </citation>
    <scope>NUCLEOTIDE SEQUENCE [LARGE SCALE GENOMIC DNA]</scope>
</reference>
<accession>A0AAV2QJT2</accession>
<comment type="caution">
    <text evidence="1">The sequence shown here is derived from an EMBL/GenBank/DDBJ whole genome shotgun (WGS) entry which is preliminary data.</text>
</comment>
<gene>
    <name evidence="1" type="ORF">MNOR_LOCUS12626</name>
</gene>
<protein>
    <submittedName>
        <fullName evidence="1">Uncharacterized protein</fullName>
    </submittedName>
</protein>
<feature type="non-terminal residue" evidence="1">
    <location>
        <position position="1"/>
    </location>
</feature>
<proteinExistence type="predicted"/>
<organism evidence="1 2">
    <name type="scientific">Meganyctiphanes norvegica</name>
    <name type="common">Northern krill</name>
    <name type="synonym">Thysanopoda norvegica</name>
    <dbReference type="NCBI Taxonomy" id="48144"/>
    <lineage>
        <taxon>Eukaryota</taxon>
        <taxon>Metazoa</taxon>
        <taxon>Ecdysozoa</taxon>
        <taxon>Arthropoda</taxon>
        <taxon>Crustacea</taxon>
        <taxon>Multicrustacea</taxon>
        <taxon>Malacostraca</taxon>
        <taxon>Eumalacostraca</taxon>
        <taxon>Eucarida</taxon>
        <taxon>Euphausiacea</taxon>
        <taxon>Euphausiidae</taxon>
        <taxon>Meganyctiphanes</taxon>
    </lineage>
</organism>
<evidence type="ECO:0000313" key="1">
    <source>
        <dbReference type="EMBL" id="CAL4085240.1"/>
    </source>
</evidence>
<dbReference type="AlphaFoldDB" id="A0AAV2QJT2"/>
<name>A0AAV2QJT2_MEGNR</name>
<dbReference type="EMBL" id="CAXKWB010006957">
    <property type="protein sequence ID" value="CAL4085240.1"/>
    <property type="molecule type" value="Genomic_DNA"/>
</dbReference>